<protein>
    <submittedName>
        <fullName evidence="1">Uncharacterized protein</fullName>
    </submittedName>
</protein>
<dbReference type="EMBL" id="GAIX01007171">
    <property type="protein sequence ID" value="JAA85389.1"/>
    <property type="molecule type" value="Transcribed_RNA"/>
</dbReference>
<sequence>MFDFDIEKSSKNRLRKIFRCIKALSNSVFWKFEIDATLNHWYSKFLFFFHCFDSQQCPFEIDIRDAT</sequence>
<dbReference type="AlphaFoldDB" id="S4P5U0"/>
<reference evidence="1" key="1">
    <citation type="journal article" date="2013" name="BMC Genomics">
        <title>Unscrambling butterfly oogenesis.</title>
        <authorList>
            <person name="Carter J.M."/>
            <person name="Baker S.C."/>
            <person name="Pink R."/>
            <person name="Carter D.R."/>
            <person name="Collins A."/>
            <person name="Tomlin J."/>
            <person name="Gibbs M."/>
            <person name="Breuker C.J."/>
        </authorList>
    </citation>
    <scope>NUCLEOTIDE SEQUENCE</scope>
    <source>
        <tissue evidence="1">Ovary</tissue>
    </source>
</reference>
<name>S4P5U0_9NEOP</name>
<accession>S4P5U0</accession>
<evidence type="ECO:0000313" key="1">
    <source>
        <dbReference type="EMBL" id="JAA85389.1"/>
    </source>
</evidence>
<proteinExistence type="predicted"/>
<reference evidence="1" key="2">
    <citation type="submission" date="2013-05" db="EMBL/GenBank/DDBJ databases">
        <authorList>
            <person name="Carter J.-M."/>
            <person name="Baker S.C."/>
            <person name="Pink R."/>
            <person name="Carter D.R.F."/>
            <person name="Collins A."/>
            <person name="Tomlin J."/>
            <person name="Gibbs M."/>
            <person name="Breuker C.J."/>
        </authorList>
    </citation>
    <scope>NUCLEOTIDE SEQUENCE</scope>
    <source>
        <tissue evidence="1">Ovary</tissue>
    </source>
</reference>
<organism evidence="1">
    <name type="scientific">Pararge aegeria</name>
    <name type="common">speckled wood butterfly</name>
    <dbReference type="NCBI Taxonomy" id="116150"/>
    <lineage>
        <taxon>Eukaryota</taxon>
        <taxon>Metazoa</taxon>
        <taxon>Ecdysozoa</taxon>
        <taxon>Arthropoda</taxon>
        <taxon>Hexapoda</taxon>
        <taxon>Insecta</taxon>
        <taxon>Pterygota</taxon>
        <taxon>Neoptera</taxon>
        <taxon>Endopterygota</taxon>
        <taxon>Lepidoptera</taxon>
        <taxon>Glossata</taxon>
        <taxon>Ditrysia</taxon>
        <taxon>Papilionoidea</taxon>
        <taxon>Nymphalidae</taxon>
        <taxon>Satyrinae</taxon>
        <taxon>Satyrini</taxon>
        <taxon>Parargina</taxon>
        <taxon>Pararge</taxon>
    </lineage>
</organism>